<dbReference type="PANTHER" id="PTHR31964">
    <property type="entry name" value="ADENINE NUCLEOTIDE ALPHA HYDROLASES-LIKE SUPERFAMILY PROTEIN"/>
    <property type="match status" value="1"/>
</dbReference>
<dbReference type="RefSeq" id="WP_343963177.1">
    <property type="nucleotide sequence ID" value="NZ_BAAAGK010000015.1"/>
</dbReference>
<comment type="caution">
    <text evidence="3">The sequence shown here is derived from an EMBL/GenBank/DDBJ whole genome shotgun (WGS) entry which is preliminary data.</text>
</comment>
<sequence>MLVQDDERPVVVGYDDSVESRRALRWALEEARLRFLPLLICHAWQWPYPMLSVTHETTAVIRRMGSHILERGLALAHDLAPRAQVRGQLVEGSPGAALVGVSNTAELVVIGPRGSGGFDELKIGSTTVQVASHARCPVAVVRQPGHLRTDRVAIAVEDAHLESAELGLAFEEATLRRATLLVICLCPEDTDDIRPVAVRFNTNVALWEERYAQLEVETMIETRSHVEVLRQAADRSDLMVVADRENDDPPGLAIGPACQMLLREAPCTVMVYPSQAWLTSPRKGAHIMS</sequence>
<name>A0ABW2SU74_9ACTN</name>
<dbReference type="PANTHER" id="PTHR31964:SF113">
    <property type="entry name" value="USPA DOMAIN-CONTAINING PROTEIN"/>
    <property type="match status" value="1"/>
</dbReference>
<accession>A0ABW2SU74</accession>
<dbReference type="EMBL" id="JBHTEE010000001">
    <property type="protein sequence ID" value="MFC7599169.1"/>
    <property type="molecule type" value="Genomic_DNA"/>
</dbReference>
<dbReference type="PRINTS" id="PR01438">
    <property type="entry name" value="UNVRSLSTRESS"/>
</dbReference>
<proteinExistence type="inferred from homology"/>
<dbReference type="InterPro" id="IPR006016">
    <property type="entry name" value="UspA"/>
</dbReference>
<evidence type="ECO:0000259" key="2">
    <source>
        <dbReference type="Pfam" id="PF00582"/>
    </source>
</evidence>
<gene>
    <name evidence="3" type="ORF">ACFQVD_03475</name>
</gene>
<protein>
    <submittedName>
        <fullName evidence="3">Universal stress protein</fullName>
    </submittedName>
</protein>
<reference evidence="4" key="1">
    <citation type="journal article" date="2019" name="Int. J. Syst. Evol. Microbiol.">
        <title>The Global Catalogue of Microorganisms (GCM) 10K type strain sequencing project: providing services to taxonomists for standard genome sequencing and annotation.</title>
        <authorList>
            <consortium name="The Broad Institute Genomics Platform"/>
            <consortium name="The Broad Institute Genome Sequencing Center for Infectious Disease"/>
            <person name="Wu L."/>
            <person name="Ma J."/>
        </authorList>
    </citation>
    <scope>NUCLEOTIDE SEQUENCE [LARGE SCALE GENOMIC DNA]</scope>
    <source>
        <strain evidence="4">JCM 10083</strain>
    </source>
</reference>
<feature type="domain" description="UspA" evidence="2">
    <location>
        <begin position="8"/>
        <end position="142"/>
    </location>
</feature>
<dbReference type="InterPro" id="IPR014729">
    <property type="entry name" value="Rossmann-like_a/b/a_fold"/>
</dbReference>
<keyword evidence="4" id="KW-1185">Reference proteome</keyword>
<dbReference type="Gene3D" id="3.40.50.620">
    <property type="entry name" value="HUPs"/>
    <property type="match status" value="2"/>
</dbReference>
<comment type="similarity">
    <text evidence="1">Belongs to the universal stress protein A family.</text>
</comment>
<dbReference type="Proteomes" id="UP001596514">
    <property type="component" value="Unassembled WGS sequence"/>
</dbReference>
<dbReference type="SUPFAM" id="SSF52402">
    <property type="entry name" value="Adenine nucleotide alpha hydrolases-like"/>
    <property type="match status" value="2"/>
</dbReference>
<dbReference type="InterPro" id="IPR006015">
    <property type="entry name" value="Universal_stress_UspA"/>
</dbReference>
<evidence type="ECO:0000313" key="3">
    <source>
        <dbReference type="EMBL" id="MFC7599169.1"/>
    </source>
</evidence>
<organism evidence="3 4">
    <name type="scientific">Streptosporangium amethystogenes subsp. fukuiense</name>
    <dbReference type="NCBI Taxonomy" id="698418"/>
    <lineage>
        <taxon>Bacteria</taxon>
        <taxon>Bacillati</taxon>
        <taxon>Actinomycetota</taxon>
        <taxon>Actinomycetes</taxon>
        <taxon>Streptosporangiales</taxon>
        <taxon>Streptosporangiaceae</taxon>
        <taxon>Streptosporangium</taxon>
    </lineage>
</organism>
<evidence type="ECO:0000313" key="4">
    <source>
        <dbReference type="Proteomes" id="UP001596514"/>
    </source>
</evidence>
<evidence type="ECO:0000256" key="1">
    <source>
        <dbReference type="ARBA" id="ARBA00008791"/>
    </source>
</evidence>
<dbReference type="Pfam" id="PF00582">
    <property type="entry name" value="Usp"/>
    <property type="match status" value="1"/>
</dbReference>